<dbReference type="PRINTS" id="PR00301">
    <property type="entry name" value="HEATSHOCK70"/>
</dbReference>
<evidence type="ECO:0000256" key="2">
    <source>
        <dbReference type="ARBA" id="ARBA00022840"/>
    </source>
</evidence>
<dbReference type="InterPro" id="IPR043129">
    <property type="entry name" value="ATPase_NBD"/>
</dbReference>
<dbReference type="PANTHER" id="PTHR14187:SF5">
    <property type="entry name" value="HEAT SHOCK 70 KDA PROTEIN 12A"/>
    <property type="match status" value="1"/>
</dbReference>
<dbReference type="CDD" id="cd10229">
    <property type="entry name" value="ASKHA_NBD_HSP70_HSPA12"/>
    <property type="match status" value="1"/>
</dbReference>
<evidence type="ECO:0000256" key="1">
    <source>
        <dbReference type="ARBA" id="ARBA00022741"/>
    </source>
</evidence>
<proteinExistence type="predicted"/>
<dbReference type="Gene3D" id="3.30.420.40">
    <property type="match status" value="4"/>
</dbReference>
<dbReference type="Pfam" id="PF00012">
    <property type="entry name" value="HSP70"/>
    <property type="match status" value="1"/>
</dbReference>
<dbReference type="GO" id="GO:0005524">
    <property type="term" value="F:ATP binding"/>
    <property type="evidence" value="ECO:0007669"/>
    <property type="project" value="UniProtKB-KW"/>
</dbReference>
<comment type="caution">
    <text evidence="3">The sequence shown here is derived from an EMBL/GenBank/DDBJ whole genome shotgun (WGS) entry which is preliminary data.</text>
</comment>
<keyword evidence="1" id="KW-0547">Nucleotide-binding</keyword>
<evidence type="ECO:0000313" key="4">
    <source>
        <dbReference type="Proteomes" id="UP000247702"/>
    </source>
</evidence>
<organism evidence="3 4">
    <name type="scientific">Rhizophagus clarus</name>
    <dbReference type="NCBI Taxonomy" id="94130"/>
    <lineage>
        <taxon>Eukaryota</taxon>
        <taxon>Fungi</taxon>
        <taxon>Fungi incertae sedis</taxon>
        <taxon>Mucoromycota</taxon>
        <taxon>Glomeromycotina</taxon>
        <taxon>Glomeromycetes</taxon>
        <taxon>Glomerales</taxon>
        <taxon>Glomeraceae</taxon>
        <taxon>Rhizophagus</taxon>
    </lineage>
</organism>
<sequence>MDLRYSLENYITKCKGGVEISIPKSSNVIEAILEYAKEYFDDRTTSKFKGGMESFMYRKANILTEVAEVFAKERDGTDDVTKVFPTKLHQQIYATLGNRGSREKQEIEDMAGDIIRKLFSLMSSLKDDIRVVVAIDFGTTFSGYAYAHKSNPKEITVEKNWGSSLDFKTPTIIKYEDESYSTIKSWGFDALPERPSRRRRNVDKSRPVELFKLFLLGEKPFFPDKLDYRKVISDYLKELGEMIKKKVDGHWQNLDFYSKVLIVLMIPAGFNDHAIAVMRGCAFNAGLTREKNSRNLIFITEPEAAAIYCLSPSEKSHSLKPGDSFMVVDCGGGTVDLTCHELLANNKLRKITSPTGGSYGSSFVDKEFIGFLRRKLGSPTIELLEKEHYNALQYMVQKFCRRAKIPFTGERSNFQPYEIDLDEYPWLKDIIKEGKEKQLLREANWSIYVEFDDIKGMFDHCIAKIIYLIAEQLAQLQNKKCLAIMLVGGFSESGYLQARIKKEFNKIVPNISVPPQPMIAVVKGGVQFGLRAETIINREKTSDIRVIIGLDFGTTYSGFACCHISDGNIFINTKWPPREVGPKINTILQYDRNFVNIANIGQWGYSEQNSNETKPVELFKLHLGNLQENLKPRLPVDYRKAITDYLYKLGKIIKETIKKNWDGVNFTENVLLVLTVPAEYSEKEKAIMRECAYNAELINDDVSLQLQFTTEPEAAAIYCMDKLREYDLLTVGTTFMIVDCGGGTVDLTTRKLIGNKRLGEITERIGDFCGSTFVDNEFVKLLRERLGTRAINLLIENHYSQYQRLVRRFVRRVKIPFTGDNTRFCYELEIDEYAPDLSKYVSKEVRKSMEDKDWVIDIKYDDIKKMFDPVIERIIRMIHTQLLFSRNNRETCSAMFLVGGFSENIYLQKRIKQEFQHIVKTISVPTNPVSAVVYGAAMYGLSLKNLSEASKLDAPMIHTRVLKFTYGIKVLGIWNKGEHPPHRKIYDNKIYLFDAFVKRGTQVEVGKKSSPKRGYTPLNPSQTGLRFELYKTLEYSAKYPDEPGMELVGTLRIDLPDIHLACKRSVTFGFYFGDMEITAFAENELNGQNFQTKFYLHKDL</sequence>
<dbReference type="GO" id="GO:0140662">
    <property type="term" value="F:ATP-dependent protein folding chaperone"/>
    <property type="evidence" value="ECO:0007669"/>
    <property type="project" value="InterPro"/>
</dbReference>
<keyword evidence="2" id="KW-0067">ATP-binding</keyword>
<dbReference type="STRING" id="94130.A0A2Z6SE88"/>
<dbReference type="Gene3D" id="3.90.640.10">
    <property type="entry name" value="Actin, Chain A, domain 4"/>
    <property type="match status" value="2"/>
</dbReference>
<dbReference type="Proteomes" id="UP000247702">
    <property type="component" value="Unassembled WGS sequence"/>
</dbReference>
<gene>
    <name evidence="3" type="ORF">RclHR1_07890009</name>
</gene>
<dbReference type="AlphaFoldDB" id="A0A2Z6SE88"/>
<name>A0A2Z6SE88_9GLOM</name>
<protein>
    <recommendedName>
        <fullName evidence="5">Actin-like ATPase domain-containing protein</fullName>
    </recommendedName>
</protein>
<dbReference type="EMBL" id="BEXD01004191">
    <property type="protein sequence ID" value="GBC08042.1"/>
    <property type="molecule type" value="Genomic_DNA"/>
</dbReference>
<dbReference type="InterPro" id="IPR013126">
    <property type="entry name" value="Hsp_70_fam"/>
</dbReference>
<keyword evidence="4" id="KW-1185">Reference proteome</keyword>
<evidence type="ECO:0008006" key="5">
    <source>
        <dbReference type="Google" id="ProtNLM"/>
    </source>
</evidence>
<accession>A0A2Z6SE88</accession>
<evidence type="ECO:0000313" key="3">
    <source>
        <dbReference type="EMBL" id="GBC08042.1"/>
    </source>
</evidence>
<dbReference type="PANTHER" id="PTHR14187">
    <property type="entry name" value="ALPHA KINASE/ELONGATION FACTOR 2 KINASE"/>
    <property type="match status" value="1"/>
</dbReference>
<reference evidence="3 4" key="1">
    <citation type="submission" date="2017-11" db="EMBL/GenBank/DDBJ databases">
        <title>The genome of Rhizophagus clarus HR1 reveals common genetic basis of auxotrophy among arbuscular mycorrhizal fungi.</title>
        <authorList>
            <person name="Kobayashi Y."/>
        </authorList>
    </citation>
    <scope>NUCLEOTIDE SEQUENCE [LARGE SCALE GENOMIC DNA]</scope>
    <source>
        <strain evidence="3 4">HR1</strain>
    </source>
</reference>
<dbReference type="SUPFAM" id="SSF53067">
    <property type="entry name" value="Actin-like ATPase domain"/>
    <property type="match status" value="4"/>
</dbReference>